<dbReference type="PANTHER" id="PTHR43163">
    <property type="entry name" value="DIPEPTIDE TRANSPORT SYSTEM PERMEASE PROTEIN DPPB-RELATED"/>
    <property type="match status" value="1"/>
</dbReference>
<dbReference type="CDD" id="cd06261">
    <property type="entry name" value="TM_PBP2"/>
    <property type="match status" value="1"/>
</dbReference>
<dbReference type="Pfam" id="PF00528">
    <property type="entry name" value="BPD_transp_1"/>
    <property type="match status" value="1"/>
</dbReference>
<dbReference type="RefSeq" id="WP_345154177.1">
    <property type="nucleotide sequence ID" value="NZ_BAABEO010000034.1"/>
</dbReference>
<feature type="transmembrane region" description="Helical" evidence="7">
    <location>
        <begin position="182"/>
        <end position="201"/>
    </location>
</feature>
<name>A0ABP7DBQ1_9MICC</name>
<feature type="transmembrane region" description="Helical" evidence="7">
    <location>
        <begin position="132"/>
        <end position="162"/>
    </location>
</feature>
<reference evidence="10" key="1">
    <citation type="journal article" date="2019" name="Int. J. Syst. Evol. Microbiol.">
        <title>The Global Catalogue of Microorganisms (GCM) 10K type strain sequencing project: providing services to taxonomists for standard genome sequencing and annotation.</title>
        <authorList>
            <consortium name="The Broad Institute Genomics Platform"/>
            <consortium name="The Broad Institute Genome Sequencing Center for Infectious Disease"/>
            <person name="Wu L."/>
            <person name="Ma J."/>
        </authorList>
    </citation>
    <scope>NUCLEOTIDE SEQUENCE [LARGE SCALE GENOMIC DNA]</scope>
    <source>
        <strain evidence="10">JCM 30742</strain>
    </source>
</reference>
<dbReference type="PROSITE" id="PS50928">
    <property type="entry name" value="ABC_TM1"/>
    <property type="match status" value="1"/>
</dbReference>
<gene>
    <name evidence="9" type="ORF">GCM10023081_43160</name>
</gene>
<comment type="subcellular location">
    <subcellularLocation>
        <location evidence="1 7">Cell membrane</location>
        <topology evidence="1 7">Multi-pass membrane protein</topology>
    </subcellularLocation>
</comment>
<dbReference type="Proteomes" id="UP001500752">
    <property type="component" value="Unassembled WGS sequence"/>
</dbReference>
<evidence type="ECO:0000313" key="9">
    <source>
        <dbReference type="EMBL" id="GAA3702110.1"/>
    </source>
</evidence>
<dbReference type="InterPro" id="IPR035906">
    <property type="entry name" value="MetI-like_sf"/>
</dbReference>
<protein>
    <submittedName>
        <fullName evidence="9">ABC transporter permease</fullName>
    </submittedName>
</protein>
<keyword evidence="5 7" id="KW-1133">Transmembrane helix</keyword>
<accession>A0ABP7DBQ1</accession>
<evidence type="ECO:0000256" key="4">
    <source>
        <dbReference type="ARBA" id="ARBA00022692"/>
    </source>
</evidence>
<feature type="transmembrane region" description="Helical" evidence="7">
    <location>
        <begin position="12"/>
        <end position="29"/>
    </location>
</feature>
<keyword evidence="6 7" id="KW-0472">Membrane</keyword>
<dbReference type="SUPFAM" id="SSF161098">
    <property type="entry name" value="MetI-like"/>
    <property type="match status" value="1"/>
</dbReference>
<evidence type="ECO:0000259" key="8">
    <source>
        <dbReference type="PROSITE" id="PS50928"/>
    </source>
</evidence>
<evidence type="ECO:0000256" key="5">
    <source>
        <dbReference type="ARBA" id="ARBA00022989"/>
    </source>
</evidence>
<keyword evidence="4 7" id="KW-0812">Transmembrane</keyword>
<dbReference type="InterPro" id="IPR000515">
    <property type="entry name" value="MetI-like"/>
</dbReference>
<evidence type="ECO:0000256" key="1">
    <source>
        <dbReference type="ARBA" id="ARBA00004651"/>
    </source>
</evidence>
<evidence type="ECO:0000313" key="10">
    <source>
        <dbReference type="Proteomes" id="UP001500752"/>
    </source>
</evidence>
<organism evidence="9 10">
    <name type="scientific">Arthrobacter ginkgonis</name>
    <dbReference type="NCBI Taxonomy" id="1630594"/>
    <lineage>
        <taxon>Bacteria</taxon>
        <taxon>Bacillati</taxon>
        <taxon>Actinomycetota</taxon>
        <taxon>Actinomycetes</taxon>
        <taxon>Micrococcales</taxon>
        <taxon>Micrococcaceae</taxon>
        <taxon>Arthrobacter</taxon>
    </lineage>
</organism>
<feature type="transmembrane region" description="Helical" evidence="7">
    <location>
        <begin position="98"/>
        <end position="120"/>
    </location>
</feature>
<dbReference type="PANTHER" id="PTHR43163:SF6">
    <property type="entry name" value="DIPEPTIDE TRANSPORT SYSTEM PERMEASE PROTEIN DPPB-RELATED"/>
    <property type="match status" value="1"/>
</dbReference>
<proteinExistence type="inferred from homology"/>
<dbReference type="Pfam" id="PF19300">
    <property type="entry name" value="BPD_transp_1_N"/>
    <property type="match status" value="1"/>
</dbReference>
<evidence type="ECO:0000256" key="3">
    <source>
        <dbReference type="ARBA" id="ARBA00022475"/>
    </source>
</evidence>
<keyword evidence="10" id="KW-1185">Reference proteome</keyword>
<keyword evidence="2 7" id="KW-0813">Transport</keyword>
<comment type="similarity">
    <text evidence="7">Belongs to the binding-protein-dependent transport system permease family.</text>
</comment>
<feature type="transmembrane region" description="Helical" evidence="7">
    <location>
        <begin position="240"/>
        <end position="261"/>
    </location>
</feature>
<dbReference type="InterPro" id="IPR045621">
    <property type="entry name" value="BPD_transp_1_N"/>
</dbReference>
<feature type="domain" description="ABC transmembrane type-1" evidence="8">
    <location>
        <begin position="96"/>
        <end position="305"/>
    </location>
</feature>
<evidence type="ECO:0000256" key="7">
    <source>
        <dbReference type="RuleBase" id="RU363032"/>
    </source>
</evidence>
<dbReference type="Gene3D" id="1.10.3720.10">
    <property type="entry name" value="MetI-like"/>
    <property type="match status" value="1"/>
</dbReference>
<keyword evidence="3" id="KW-1003">Cell membrane</keyword>
<evidence type="ECO:0000256" key="2">
    <source>
        <dbReference type="ARBA" id="ARBA00022448"/>
    </source>
</evidence>
<sequence length="314" mass="33607">MKLLLDRVGRLLLVMGGVSFLVFLLLDLLPGDTAEVIVSGSGDPSPGAVEAMRAQLGLDRPVLVRYVDWVFGATQGDLGTSYRTGQEVSAAILERLPVTFQLILMVEVLALLVAVPLVMLVATRRDGILDRVVAGCCFAFQAIPNFMFALLAILLFSVTLRWLPALGYVPATEDFGGSLKSLAIPTMALAAGLIPVYVRVLRNEMIRTLQEDFILVGRALGLPKWKLLLQYALRPSLPTLITVVGVNIGTLVGGTVIVEVISGVPGTGTLLLDAINSVDYVLVQGIVLVIAATYVLANFAVDLINVTIDPRMRG</sequence>
<feature type="transmembrane region" description="Helical" evidence="7">
    <location>
        <begin position="281"/>
        <end position="304"/>
    </location>
</feature>
<evidence type="ECO:0000256" key="6">
    <source>
        <dbReference type="ARBA" id="ARBA00023136"/>
    </source>
</evidence>
<dbReference type="EMBL" id="BAABEO010000034">
    <property type="protein sequence ID" value="GAA3702110.1"/>
    <property type="molecule type" value="Genomic_DNA"/>
</dbReference>
<comment type="caution">
    <text evidence="9">The sequence shown here is derived from an EMBL/GenBank/DDBJ whole genome shotgun (WGS) entry which is preliminary data.</text>
</comment>